<keyword evidence="3" id="KW-1133">Transmembrane helix</keyword>
<keyword evidence="5" id="KW-1185">Reference proteome</keyword>
<sequence>MMETTRPAEGWNKQKIKALFLHSADVEIQEYRFGESADEVILVYSGGLCDSSQIAKVILPGLESMYRHQRGGGLQSDSITVPLPLIAVEADTSPERLSESVFQGDLLLLFSQTNLLLKMDIARRPDRTPEESSTEISINGPKDGFVEDIVVNAALVRKRIRSQSLCYETFTLGRRTRTKVGLFYVGDIISPDVLNEVRTRLNKIDVDGLQSINQLEQNIADKPYTLMPLFDYTGRPDKAVTSLLNGRFVIIVDGNPMVLIGPGTFLLLLKSPEDIYFGFQYISFARLIRTLSFLISVLLPGIWVALTSFHPDQIPFRLMATIATARFGLPFSGQIEMLILLLLLEIFREAGLRLPSAFGQTLTVVGGLIIGDAAIRAGFVSPSVIIVGAIVSVTGATLVSQNLSGAVSILRFAFFFIASALGMFGLIISFVLFIGYLCKLSSFGVPYMSPLSPPVFKEMAGSIFRLPWRQYRRRPADLNTLDSDKQGEEPHESNP</sequence>
<feature type="transmembrane region" description="Helical" evidence="3">
    <location>
        <begin position="290"/>
        <end position="309"/>
    </location>
</feature>
<reference evidence="4" key="1">
    <citation type="submission" date="2020-09" db="EMBL/GenBank/DDBJ databases">
        <title>A novel bacterium of genus Paenibacillus, isolated from South China Sea.</title>
        <authorList>
            <person name="Huang H."/>
            <person name="Mo K."/>
            <person name="Hu Y."/>
        </authorList>
    </citation>
    <scope>NUCLEOTIDE SEQUENCE</scope>
    <source>
        <strain evidence="4">IB182493</strain>
    </source>
</reference>
<proteinExistence type="inferred from homology"/>
<dbReference type="InterPro" id="IPR004995">
    <property type="entry name" value="Spore_Ger"/>
</dbReference>
<keyword evidence="2 3" id="KW-0472">Membrane</keyword>
<dbReference type="InterPro" id="IPR050768">
    <property type="entry name" value="UPF0353/GerABKA_families"/>
</dbReference>
<dbReference type="EMBL" id="JACXIY010000008">
    <property type="protein sequence ID" value="MBD2868231.1"/>
    <property type="molecule type" value="Genomic_DNA"/>
</dbReference>
<dbReference type="PANTHER" id="PTHR22550">
    <property type="entry name" value="SPORE GERMINATION PROTEIN"/>
    <property type="match status" value="1"/>
</dbReference>
<dbReference type="Proteomes" id="UP000632125">
    <property type="component" value="Unassembled WGS sequence"/>
</dbReference>
<dbReference type="GO" id="GO:0009847">
    <property type="term" value="P:spore germination"/>
    <property type="evidence" value="ECO:0007669"/>
    <property type="project" value="InterPro"/>
</dbReference>
<comment type="caution">
    <text evidence="4">The sequence shown here is derived from an EMBL/GenBank/DDBJ whole genome shotgun (WGS) entry which is preliminary data.</text>
</comment>
<keyword evidence="3" id="KW-0812">Transmembrane</keyword>
<dbReference type="AlphaFoldDB" id="A0A927H4B9"/>
<evidence type="ECO:0000256" key="2">
    <source>
        <dbReference type="ARBA" id="ARBA00023136"/>
    </source>
</evidence>
<feature type="transmembrane region" description="Helical" evidence="3">
    <location>
        <begin position="412"/>
        <end position="437"/>
    </location>
</feature>
<dbReference type="PANTHER" id="PTHR22550:SF5">
    <property type="entry name" value="LEUCINE ZIPPER PROTEIN 4"/>
    <property type="match status" value="1"/>
</dbReference>
<evidence type="ECO:0000313" key="4">
    <source>
        <dbReference type="EMBL" id="MBD2868231.1"/>
    </source>
</evidence>
<organism evidence="4 5">
    <name type="scientific">Paenibacillus arenilitoris</name>
    <dbReference type="NCBI Taxonomy" id="2772299"/>
    <lineage>
        <taxon>Bacteria</taxon>
        <taxon>Bacillati</taxon>
        <taxon>Bacillota</taxon>
        <taxon>Bacilli</taxon>
        <taxon>Bacillales</taxon>
        <taxon>Paenibacillaceae</taxon>
        <taxon>Paenibacillus</taxon>
    </lineage>
</organism>
<evidence type="ECO:0000313" key="5">
    <source>
        <dbReference type="Proteomes" id="UP000632125"/>
    </source>
</evidence>
<name>A0A927H4B9_9BACL</name>
<comment type="similarity">
    <text evidence="1">Belongs to the GerABKA family.</text>
</comment>
<evidence type="ECO:0000256" key="3">
    <source>
        <dbReference type="SAM" id="Phobius"/>
    </source>
</evidence>
<feature type="transmembrane region" description="Helical" evidence="3">
    <location>
        <begin position="329"/>
        <end position="347"/>
    </location>
</feature>
<feature type="transmembrane region" description="Helical" evidence="3">
    <location>
        <begin position="248"/>
        <end position="269"/>
    </location>
</feature>
<accession>A0A927H4B9</accession>
<protein>
    <submittedName>
        <fullName evidence="4">Spore germination protein</fullName>
    </submittedName>
</protein>
<evidence type="ECO:0000256" key="1">
    <source>
        <dbReference type="ARBA" id="ARBA00005278"/>
    </source>
</evidence>
<gene>
    <name evidence="4" type="ORF">IDH41_06570</name>
</gene>
<dbReference type="PIRSF" id="PIRSF005690">
    <property type="entry name" value="GerBA"/>
    <property type="match status" value="1"/>
</dbReference>
<dbReference type="Pfam" id="PF03323">
    <property type="entry name" value="GerA"/>
    <property type="match status" value="1"/>
</dbReference>
<dbReference type="GO" id="GO:0016020">
    <property type="term" value="C:membrane"/>
    <property type="evidence" value="ECO:0007669"/>
    <property type="project" value="InterPro"/>
</dbReference>
<feature type="transmembrane region" description="Helical" evidence="3">
    <location>
        <begin position="354"/>
        <end position="375"/>
    </location>
</feature>
<feature type="transmembrane region" description="Helical" evidence="3">
    <location>
        <begin position="381"/>
        <end position="400"/>
    </location>
</feature>